<protein>
    <submittedName>
        <fullName evidence="2">CoA-transferase III family protein</fullName>
    </submittedName>
</protein>
<name>A0A248UF94_9HYPH</name>
<dbReference type="Pfam" id="PF02515">
    <property type="entry name" value="CoA_transf_3"/>
    <property type="match status" value="1"/>
</dbReference>
<dbReference type="PANTHER" id="PTHR48207">
    <property type="entry name" value="SUCCINATE--HYDROXYMETHYLGLUTARATE COA-TRANSFERASE"/>
    <property type="match status" value="1"/>
</dbReference>
<evidence type="ECO:0000313" key="2">
    <source>
        <dbReference type="EMBL" id="ASV84989.1"/>
    </source>
</evidence>
<organism evidence="2 3">
    <name type="scientific">Ochrobactrum quorumnocens</name>
    <dbReference type="NCBI Taxonomy" id="271865"/>
    <lineage>
        <taxon>Bacteria</taxon>
        <taxon>Pseudomonadati</taxon>
        <taxon>Pseudomonadota</taxon>
        <taxon>Alphaproteobacteria</taxon>
        <taxon>Hyphomicrobiales</taxon>
        <taxon>Brucellaceae</taxon>
        <taxon>Brucella/Ochrobactrum group</taxon>
        <taxon>Ochrobactrum</taxon>
    </lineage>
</organism>
<dbReference type="EMBL" id="CP022603">
    <property type="protein sequence ID" value="ASV84989.1"/>
    <property type="molecule type" value="Genomic_DNA"/>
</dbReference>
<accession>A0A248UF94</accession>
<sequence length="420" mass="45245">MTIMNELKVPAVGDSNAVLPLAGIKVLDLSRVLAGPWATMSLADLGAEVWKIENIQGGDDTRAWSVPNYKGASTYFLCANRGKKSLALDLKSPEGLNIIYELAKQADVVVENFRAGTVERLKIDYDTLKALNPALIYCSISGYGQTGPEAQRPGYDFVVQAESGLMSITGQTDGEPMRIGVAMTDIVAGMVGTQSILAALYQRKATGVGQFVDISLFECALNTLINIGSAHLNGGHVPKRFGNAHPTVVPYQIFECSDGAFALAVGNDRQFAILCEKIIDLPELAADERFKTASGRALNRADLIPPMAKRFSSNTRGFWMAECLRMGVPAGQVKTVPEAFESPNVLAREVVQTLESPYLGPVSLVRPAQGLEAQKQASYKAPPMLGEDSVSILEDVLNMDQIKLAELIDAGVIHQYQPTV</sequence>
<proteinExistence type="predicted"/>
<dbReference type="AlphaFoldDB" id="A0A248UF94"/>
<dbReference type="InterPro" id="IPR044855">
    <property type="entry name" value="CoA-Trfase_III_dom3_sf"/>
</dbReference>
<dbReference type="PANTHER" id="PTHR48207:SF3">
    <property type="entry name" value="SUCCINATE--HYDROXYMETHYLGLUTARATE COA-TRANSFERASE"/>
    <property type="match status" value="1"/>
</dbReference>
<dbReference type="InterPro" id="IPR023606">
    <property type="entry name" value="CoA-Trfase_III_dom_1_sf"/>
</dbReference>
<evidence type="ECO:0000256" key="1">
    <source>
        <dbReference type="ARBA" id="ARBA00022679"/>
    </source>
</evidence>
<dbReference type="Gene3D" id="3.30.1540.10">
    <property type="entry name" value="formyl-coa transferase, domain 3"/>
    <property type="match status" value="1"/>
</dbReference>
<dbReference type="Proteomes" id="UP000215256">
    <property type="component" value="Chromosome 2"/>
</dbReference>
<dbReference type="InterPro" id="IPR003673">
    <property type="entry name" value="CoA-Trfase_fam_III"/>
</dbReference>
<evidence type="ECO:0000313" key="3">
    <source>
        <dbReference type="Proteomes" id="UP000215256"/>
    </source>
</evidence>
<dbReference type="KEGG" id="och:CES85_5793"/>
<reference evidence="2 3" key="1">
    <citation type="submission" date="2017-07" db="EMBL/GenBank/DDBJ databases">
        <title>Phylogenetic study on the rhizospheric bacterium Ochrobactrum sp. A44.</title>
        <authorList>
            <person name="Krzyzanowska D.M."/>
            <person name="Ossowicki A."/>
            <person name="Rajewska M."/>
            <person name="Maciag T."/>
            <person name="Kaczynski Z."/>
            <person name="Czerwicka M."/>
            <person name="Jafra S."/>
        </authorList>
    </citation>
    <scope>NUCLEOTIDE SEQUENCE [LARGE SCALE GENOMIC DNA]</scope>
    <source>
        <strain evidence="2 3">A44</strain>
    </source>
</reference>
<keyword evidence="1 2" id="KW-0808">Transferase</keyword>
<gene>
    <name evidence="2" type="ORF">CES85_5793</name>
</gene>
<dbReference type="Gene3D" id="3.40.50.10540">
    <property type="entry name" value="Crotonobetainyl-coa:carnitine coa-transferase, domain 1"/>
    <property type="match status" value="1"/>
</dbReference>
<dbReference type="GO" id="GO:0008410">
    <property type="term" value="F:CoA-transferase activity"/>
    <property type="evidence" value="ECO:0007669"/>
    <property type="project" value="TreeGrafter"/>
</dbReference>
<dbReference type="InterPro" id="IPR050483">
    <property type="entry name" value="CoA-transferase_III_domain"/>
</dbReference>
<dbReference type="SUPFAM" id="SSF89796">
    <property type="entry name" value="CoA-transferase family III (CaiB/BaiF)"/>
    <property type="match status" value="1"/>
</dbReference>